<evidence type="ECO:0000256" key="5">
    <source>
        <dbReference type="ARBA" id="ARBA00023002"/>
    </source>
</evidence>
<gene>
    <name evidence="9" type="ORF">P691DRAFT_725890</name>
</gene>
<dbReference type="PANTHER" id="PTHR46030">
    <property type="entry name" value="ALPHA-KETOGLUTARATE-DEPENDENT DIOXYGENASE ALKB HOMOLOG 6"/>
    <property type="match status" value="1"/>
</dbReference>
<keyword evidence="5" id="KW-0560">Oxidoreductase</keyword>
<dbReference type="GO" id="GO:0051213">
    <property type="term" value="F:dioxygenase activity"/>
    <property type="evidence" value="ECO:0007669"/>
    <property type="project" value="UniProtKB-KW"/>
</dbReference>
<evidence type="ECO:0000313" key="10">
    <source>
        <dbReference type="Proteomes" id="UP000807342"/>
    </source>
</evidence>
<evidence type="ECO:0000313" key="9">
    <source>
        <dbReference type="EMBL" id="KAF9450522.1"/>
    </source>
</evidence>
<evidence type="ECO:0000256" key="7">
    <source>
        <dbReference type="ARBA" id="ARBA00023242"/>
    </source>
</evidence>
<dbReference type="AlphaFoldDB" id="A0A9P5XHQ0"/>
<dbReference type="SUPFAM" id="SSF51197">
    <property type="entry name" value="Clavaminate synthase-like"/>
    <property type="match status" value="1"/>
</dbReference>
<evidence type="ECO:0000256" key="1">
    <source>
        <dbReference type="ARBA" id="ARBA00004123"/>
    </source>
</evidence>
<comment type="similarity">
    <text evidence="2">Belongs to the alkB family.</text>
</comment>
<keyword evidence="4" id="KW-0223">Dioxygenase</keyword>
<reference evidence="9" key="1">
    <citation type="submission" date="2020-11" db="EMBL/GenBank/DDBJ databases">
        <authorList>
            <consortium name="DOE Joint Genome Institute"/>
            <person name="Ahrendt S."/>
            <person name="Riley R."/>
            <person name="Andreopoulos W."/>
            <person name="Labutti K."/>
            <person name="Pangilinan J."/>
            <person name="Ruiz-Duenas F.J."/>
            <person name="Barrasa J.M."/>
            <person name="Sanchez-Garcia M."/>
            <person name="Camarero S."/>
            <person name="Miyauchi S."/>
            <person name="Serrano A."/>
            <person name="Linde D."/>
            <person name="Babiker R."/>
            <person name="Drula E."/>
            <person name="Ayuso-Fernandez I."/>
            <person name="Pacheco R."/>
            <person name="Padilla G."/>
            <person name="Ferreira P."/>
            <person name="Barriuso J."/>
            <person name="Kellner H."/>
            <person name="Castanera R."/>
            <person name="Alfaro M."/>
            <person name="Ramirez L."/>
            <person name="Pisabarro A.G."/>
            <person name="Kuo A."/>
            <person name="Tritt A."/>
            <person name="Lipzen A."/>
            <person name="He G."/>
            <person name="Yan M."/>
            <person name="Ng V."/>
            <person name="Cullen D."/>
            <person name="Martin F."/>
            <person name="Rosso M.-N."/>
            <person name="Henrissat B."/>
            <person name="Hibbett D."/>
            <person name="Martinez A.T."/>
            <person name="Grigoriev I.V."/>
        </authorList>
    </citation>
    <scope>NUCLEOTIDE SEQUENCE</scope>
    <source>
        <strain evidence="9">MF-IS2</strain>
    </source>
</reference>
<feature type="domain" description="Fe2OG dioxygenase" evidence="8">
    <location>
        <begin position="97"/>
        <end position="205"/>
    </location>
</feature>
<keyword evidence="7" id="KW-0539">Nucleus</keyword>
<organism evidence="9 10">
    <name type="scientific">Macrolepiota fuliginosa MF-IS2</name>
    <dbReference type="NCBI Taxonomy" id="1400762"/>
    <lineage>
        <taxon>Eukaryota</taxon>
        <taxon>Fungi</taxon>
        <taxon>Dikarya</taxon>
        <taxon>Basidiomycota</taxon>
        <taxon>Agaricomycotina</taxon>
        <taxon>Agaricomycetes</taxon>
        <taxon>Agaricomycetidae</taxon>
        <taxon>Agaricales</taxon>
        <taxon>Agaricineae</taxon>
        <taxon>Agaricaceae</taxon>
        <taxon>Macrolepiota</taxon>
    </lineage>
</organism>
<dbReference type="InterPro" id="IPR027450">
    <property type="entry name" value="AlkB-like"/>
</dbReference>
<dbReference type="GO" id="GO:0005634">
    <property type="term" value="C:nucleus"/>
    <property type="evidence" value="ECO:0007669"/>
    <property type="project" value="UniProtKB-SubCell"/>
</dbReference>
<evidence type="ECO:0000256" key="6">
    <source>
        <dbReference type="ARBA" id="ARBA00023004"/>
    </source>
</evidence>
<dbReference type="GO" id="GO:0046872">
    <property type="term" value="F:metal ion binding"/>
    <property type="evidence" value="ECO:0007669"/>
    <property type="project" value="UniProtKB-KW"/>
</dbReference>
<dbReference type="InterPro" id="IPR005123">
    <property type="entry name" value="Oxoglu/Fe-dep_dioxygenase_dom"/>
</dbReference>
<dbReference type="OrthoDB" id="412814at2759"/>
<dbReference type="PROSITE" id="PS51471">
    <property type="entry name" value="FE2OG_OXY"/>
    <property type="match status" value="1"/>
</dbReference>
<name>A0A9P5XHQ0_9AGAR</name>
<evidence type="ECO:0000256" key="2">
    <source>
        <dbReference type="ARBA" id="ARBA00007879"/>
    </source>
</evidence>
<keyword evidence="3" id="KW-0479">Metal-binding</keyword>
<accession>A0A9P5XHQ0</accession>
<sequence length="266" mass="30452">MEHNLKFEINRIGNYDAFYFPNFLSRDEEQYILRKIHESPRQKWKQLANRRLQIWEGGEITKKGLLPQSLPSYLTVYPNLVERLRVTGAFANSLHQEPNHVILNEYHPGQGIMPHEDGPKYFPAVATISLGSHAAFNYYRYKPNHLEPGDVQDKVIDQDPVLSVLLEPRSLIVSLGDMYTSYLHGIDPVKEDRILPFIPSTGLQPSESQELVTPPFGVFIGNWDLLGDEDTKRITMSGGILQRGTRYSLTCRDVERVLPARSFGFI</sequence>
<evidence type="ECO:0000256" key="4">
    <source>
        <dbReference type="ARBA" id="ARBA00022964"/>
    </source>
</evidence>
<protein>
    <recommendedName>
        <fullName evidence="8">Fe2OG dioxygenase domain-containing protein</fullName>
    </recommendedName>
</protein>
<comment type="caution">
    <text evidence="9">The sequence shown here is derived from an EMBL/GenBank/DDBJ whole genome shotgun (WGS) entry which is preliminary data.</text>
</comment>
<evidence type="ECO:0000256" key="3">
    <source>
        <dbReference type="ARBA" id="ARBA00022723"/>
    </source>
</evidence>
<comment type="subcellular location">
    <subcellularLocation>
        <location evidence="1">Nucleus</location>
    </subcellularLocation>
</comment>
<dbReference type="InterPro" id="IPR037151">
    <property type="entry name" value="AlkB-like_sf"/>
</dbReference>
<dbReference type="Pfam" id="PF13532">
    <property type="entry name" value="2OG-FeII_Oxy_2"/>
    <property type="match status" value="1"/>
</dbReference>
<dbReference type="EMBL" id="MU151103">
    <property type="protein sequence ID" value="KAF9450522.1"/>
    <property type="molecule type" value="Genomic_DNA"/>
</dbReference>
<keyword evidence="6" id="KW-0408">Iron</keyword>
<dbReference type="Gene3D" id="2.60.120.590">
    <property type="entry name" value="Alpha-ketoglutarate-dependent dioxygenase AlkB-like"/>
    <property type="match status" value="1"/>
</dbReference>
<dbReference type="Proteomes" id="UP000807342">
    <property type="component" value="Unassembled WGS sequence"/>
</dbReference>
<proteinExistence type="inferred from homology"/>
<evidence type="ECO:0000259" key="8">
    <source>
        <dbReference type="PROSITE" id="PS51471"/>
    </source>
</evidence>
<dbReference type="InterPro" id="IPR032862">
    <property type="entry name" value="ALKBH6"/>
</dbReference>
<dbReference type="PANTHER" id="PTHR46030:SF1">
    <property type="entry name" value="ALPHA-KETOGLUTARATE-DEPENDENT DIOXYGENASE ALKB HOMOLOG 6"/>
    <property type="match status" value="1"/>
</dbReference>
<keyword evidence="10" id="KW-1185">Reference proteome</keyword>